<dbReference type="KEGG" id="mcj:MCON_0184"/>
<organism evidence="2 3">
    <name type="scientific">Methanothrix soehngenii (strain ATCC 5969 / DSM 3671 / JCM 10134 / NBRC 103675 / OCM 69 / GP-6)</name>
    <name type="common">Methanosaeta concilii</name>
    <dbReference type="NCBI Taxonomy" id="990316"/>
    <lineage>
        <taxon>Archaea</taxon>
        <taxon>Methanobacteriati</taxon>
        <taxon>Methanobacteriota</taxon>
        <taxon>Stenosarchaea group</taxon>
        <taxon>Methanomicrobia</taxon>
        <taxon>Methanotrichales</taxon>
        <taxon>Methanotrichaceae</taxon>
        <taxon>Methanothrix</taxon>
    </lineage>
</organism>
<proteinExistence type="predicted"/>
<dbReference type="SMART" id="SM00306">
    <property type="entry name" value="HintN"/>
    <property type="match status" value="1"/>
</dbReference>
<dbReference type="GeneID" id="10459977"/>
<dbReference type="InterPro" id="IPR036844">
    <property type="entry name" value="Hint_dom_sf"/>
</dbReference>
<dbReference type="PROSITE" id="PS50817">
    <property type="entry name" value="INTEIN_N_TER"/>
    <property type="match status" value="1"/>
</dbReference>
<keyword evidence="3" id="KW-1185">Reference proteome</keyword>
<dbReference type="SUPFAM" id="SSF51294">
    <property type="entry name" value="Hedgehog/intein (Hint) domain"/>
    <property type="match status" value="1"/>
</dbReference>
<dbReference type="GO" id="GO:0016539">
    <property type="term" value="P:intein-mediated protein splicing"/>
    <property type="evidence" value="ECO:0007669"/>
    <property type="project" value="InterPro"/>
</dbReference>
<dbReference type="InParanoid" id="F4BUK9"/>
<accession>F4BUK9</accession>
<name>F4BUK9_METSG</name>
<reference evidence="2 3" key="1">
    <citation type="journal article" date="2011" name="J. Bacteriol.">
        <title>Complete genome sequence of Methanosaeta concilii, a specialist in aceticlastic methanogenesis.</title>
        <authorList>
            <person name="Barber R.D."/>
            <person name="Zhang L."/>
            <person name="Harnack M."/>
            <person name="Olson M.V."/>
            <person name="Kaul R."/>
            <person name="Ingram-Smith C."/>
            <person name="Smith K.S."/>
        </authorList>
    </citation>
    <scope>NUCLEOTIDE SEQUENCE [LARGE SCALE GENOMIC DNA]</scope>
    <source>
        <strain evidence="3">ATCC 5969 / DSM 3671 / JCM 10134 / NBRC 103675 / OCM 69 / GP-6</strain>
    </source>
</reference>
<dbReference type="CDD" id="cd00081">
    <property type="entry name" value="Hint"/>
    <property type="match status" value="1"/>
</dbReference>
<evidence type="ECO:0000259" key="1">
    <source>
        <dbReference type="SMART" id="SM00306"/>
    </source>
</evidence>
<dbReference type="Proteomes" id="UP000007807">
    <property type="component" value="Chromosome"/>
</dbReference>
<dbReference type="HOGENOM" id="CLU_515469_0_0_2"/>
<sequence length="528" mass="59942">MAYDIKSHSRAINRIVSDRSERRGTVFLNFANEDHYRCISEMFGGEDYFKKEFPRHYLLAQKTRQDHAANKAVTAESDQQGFRDYTEVLDVSYKKTDRQLYSCGYANLVGKADKIYQILYVFRNDELIDNNESFSFESNYNFIDKTTIDIDPLGGQKDELTIIINTTWIPERKDVLFSAISYDTRDSLKSTLDEVVKDIEVVDPRHKASIPDEDILVAYGRSAPNLDYSYPEHRIEQNQSVYLENRGKVTLNDGVKFMGGEMKKTLVVLNHTDKGSILYSPPIPENAISRIDDTHFEWNIDEDWDNQIPESVIAGTRSYKYGLHLFFYALGPGDDIPKLFQILVSSLEKPPNPHYKHISCIKLQWGCLAEDSLVRMVDGSTKTIRAIAIGDRVMGLGGKSLSVTNVWTGMEKEILRIIMEKGNEISATEKHPFMTREGMKPIISLSIGDELLMEDGNYSAIDQCYPEPYGRTVYNLDVEGGGPFICNGFVVGDNTIQNSCQIPANEAETDPAILIEAEKLKSIYSRIK</sequence>
<dbReference type="InterPro" id="IPR003587">
    <property type="entry name" value="Hint_dom_N"/>
</dbReference>
<dbReference type="NCBIfam" id="TIGR01445">
    <property type="entry name" value="intein_Nterm"/>
    <property type="match status" value="1"/>
</dbReference>
<evidence type="ECO:0000313" key="3">
    <source>
        <dbReference type="Proteomes" id="UP000007807"/>
    </source>
</evidence>
<evidence type="ECO:0000313" key="2">
    <source>
        <dbReference type="EMBL" id="AEB67084.1"/>
    </source>
</evidence>
<dbReference type="AlphaFoldDB" id="F4BUK9"/>
<dbReference type="InterPro" id="IPR006141">
    <property type="entry name" value="Intein_N"/>
</dbReference>
<feature type="domain" description="Hint" evidence="1">
    <location>
        <begin position="365"/>
        <end position="455"/>
    </location>
</feature>
<dbReference type="RefSeq" id="WP_013718146.1">
    <property type="nucleotide sequence ID" value="NC_015416.1"/>
</dbReference>
<dbReference type="EMBL" id="CP002565">
    <property type="protein sequence ID" value="AEB67084.1"/>
    <property type="molecule type" value="Genomic_DNA"/>
</dbReference>
<dbReference type="Gene3D" id="2.170.16.10">
    <property type="entry name" value="Hedgehog/Intein (Hint) domain"/>
    <property type="match status" value="1"/>
</dbReference>
<protein>
    <recommendedName>
        <fullName evidence="1">Hint domain-containing protein</fullName>
    </recommendedName>
</protein>
<gene>
    <name evidence="2" type="ordered locus">MCON_0184</name>
</gene>
<dbReference type="STRING" id="990316.MCON_0184"/>